<feature type="binding site" evidence="16">
    <location>
        <position position="132"/>
    </location>
    <ligand>
        <name>ATP</name>
        <dbReference type="ChEBI" id="CHEBI:30616"/>
    </ligand>
</feature>
<dbReference type="GO" id="GO:0046872">
    <property type="term" value="F:metal ion binding"/>
    <property type="evidence" value="ECO:0007669"/>
    <property type="project" value="UniProtKB-KW"/>
</dbReference>
<dbReference type="GO" id="GO:0005737">
    <property type="term" value="C:cytoplasm"/>
    <property type="evidence" value="ECO:0007669"/>
    <property type="project" value="UniProtKB-SubCell"/>
</dbReference>
<keyword evidence="10 16" id="KW-0418">Kinase</keyword>
<evidence type="ECO:0000256" key="7">
    <source>
        <dbReference type="ARBA" id="ARBA00022490"/>
    </source>
</evidence>
<name>I5AVT2_EUBC6</name>
<dbReference type="OrthoDB" id="9804707at2"/>
<dbReference type="InterPro" id="IPR004619">
    <property type="entry name" value="Type_III_PanK"/>
</dbReference>
<keyword evidence="7 16" id="KW-0963">Cytoplasm</keyword>
<gene>
    <name evidence="16" type="primary">coaX</name>
    <name evidence="17" type="ORF">EubceDRAFT1_2145</name>
</gene>
<dbReference type="AlphaFoldDB" id="I5AVT2"/>
<dbReference type="CDD" id="cd24015">
    <property type="entry name" value="ASKHA_NBD_PanK-III"/>
    <property type="match status" value="1"/>
</dbReference>
<evidence type="ECO:0000256" key="16">
    <source>
        <dbReference type="HAMAP-Rule" id="MF_01274"/>
    </source>
</evidence>
<evidence type="ECO:0000256" key="12">
    <source>
        <dbReference type="ARBA" id="ARBA00022958"/>
    </source>
</evidence>
<evidence type="ECO:0000256" key="4">
    <source>
        <dbReference type="ARBA" id="ARBA00005225"/>
    </source>
</evidence>
<dbReference type="NCBIfam" id="TIGR00671">
    <property type="entry name" value="baf"/>
    <property type="match status" value="1"/>
</dbReference>
<dbReference type="Proteomes" id="UP000005753">
    <property type="component" value="Chromosome"/>
</dbReference>
<keyword evidence="16" id="KW-0479">Metal-binding</keyword>
<dbReference type="UniPathway" id="UPA00241">
    <property type="reaction ID" value="UER00352"/>
</dbReference>
<dbReference type="GO" id="GO:0004594">
    <property type="term" value="F:pantothenate kinase activity"/>
    <property type="evidence" value="ECO:0007669"/>
    <property type="project" value="UniProtKB-UniRule"/>
</dbReference>
<dbReference type="GO" id="GO:0005524">
    <property type="term" value="F:ATP binding"/>
    <property type="evidence" value="ECO:0007669"/>
    <property type="project" value="UniProtKB-UniRule"/>
</dbReference>
<comment type="cofactor">
    <cofactor evidence="2">
        <name>K(+)</name>
        <dbReference type="ChEBI" id="CHEBI:29103"/>
    </cofactor>
</comment>
<organism evidence="17 18">
    <name type="scientific">Eubacterium cellulosolvens (strain ATCC 43171 / JCM 9499 / 6)</name>
    <name type="common">Cillobacterium cellulosolvens</name>
    <dbReference type="NCBI Taxonomy" id="633697"/>
    <lineage>
        <taxon>Bacteria</taxon>
        <taxon>Bacillati</taxon>
        <taxon>Bacillota</taxon>
        <taxon>Clostridia</taxon>
        <taxon>Eubacteriales</taxon>
        <taxon>Eubacteriaceae</taxon>
        <taxon>Eubacterium</taxon>
    </lineage>
</organism>
<dbReference type="HAMAP" id="MF_01274">
    <property type="entry name" value="Pantothen_kinase_3"/>
    <property type="match status" value="1"/>
</dbReference>
<reference evidence="17 18" key="2">
    <citation type="submission" date="2012-02" db="EMBL/GenBank/DDBJ databases">
        <title>Improved High-Quality Draft sequence of Eubacterium cellulosolvens 6.</title>
        <authorList>
            <consortium name="US DOE Joint Genome Institute"/>
            <person name="Lucas S."/>
            <person name="Han J."/>
            <person name="Lapidus A."/>
            <person name="Cheng J.-F."/>
            <person name="Goodwin L."/>
            <person name="Pitluck S."/>
            <person name="Peters L."/>
            <person name="Mikhailova N."/>
            <person name="Gu W."/>
            <person name="Detter J.C."/>
            <person name="Han C."/>
            <person name="Tapia R."/>
            <person name="Land M."/>
            <person name="Hauser L."/>
            <person name="Kyrpides N."/>
            <person name="Ivanova N."/>
            <person name="Pagani I."/>
            <person name="Johnson E."/>
            <person name="Mukhopadhyay B."/>
            <person name="Anderson I."/>
            <person name="Woyke T."/>
        </authorList>
    </citation>
    <scope>NUCLEOTIDE SEQUENCE [LARGE SCALE GENOMIC DNA]</scope>
    <source>
        <strain evidence="17 18">6</strain>
    </source>
</reference>
<evidence type="ECO:0000256" key="9">
    <source>
        <dbReference type="ARBA" id="ARBA00022741"/>
    </source>
</evidence>
<accession>I5AVT2</accession>
<keyword evidence="9 16" id="KW-0547">Nucleotide-binding</keyword>
<keyword evidence="13 16" id="KW-0173">Coenzyme A biosynthesis</keyword>
<comment type="function">
    <text evidence="16">Catalyzes the phosphorylation of pantothenate (Pan), the first step in CoA biosynthesis.</text>
</comment>
<evidence type="ECO:0000256" key="13">
    <source>
        <dbReference type="ARBA" id="ARBA00022993"/>
    </source>
</evidence>
<feature type="binding site" evidence="16">
    <location>
        <position position="129"/>
    </location>
    <ligand>
        <name>K(+)</name>
        <dbReference type="ChEBI" id="CHEBI:29103"/>
    </ligand>
</feature>
<reference evidence="17 18" key="1">
    <citation type="submission" date="2010-08" db="EMBL/GenBank/DDBJ databases">
        <authorList>
            <consortium name="US DOE Joint Genome Institute (JGI-PGF)"/>
            <person name="Lucas S."/>
            <person name="Copeland A."/>
            <person name="Lapidus A."/>
            <person name="Cheng J.-F."/>
            <person name="Bruce D."/>
            <person name="Goodwin L."/>
            <person name="Pitluck S."/>
            <person name="Land M.L."/>
            <person name="Hauser L."/>
            <person name="Chang Y.-J."/>
            <person name="Anderson I.J."/>
            <person name="Johnson E."/>
            <person name="Mulhopadhyay B."/>
            <person name="Kyrpides N."/>
            <person name="Woyke T.J."/>
        </authorList>
    </citation>
    <scope>NUCLEOTIDE SEQUENCE [LARGE SCALE GENOMIC DNA]</scope>
    <source>
        <strain evidence="17 18">6</strain>
    </source>
</reference>
<dbReference type="PANTHER" id="PTHR34265">
    <property type="entry name" value="TYPE III PANTOTHENATE KINASE"/>
    <property type="match status" value="1"/>
</dbReference>
<comment type="pathway">
    <text evidence="4 16">Cofactor biosynthesis; coenzyme A biosynthesis; CoA from (R)-pantothenate: step 1/5.</text>
</comment>
<evidence type="ECO:0000256" key="10">
    <source>
        <dbReference type="ARBA" id="ARBA00022777"/>
    </source>
</evidence>
<evidence type="ECO:0000256" key="1">
    <source>
        <dbReference type="ARBA" id="ARBA00001206"/>
    </source>
</evidence>
<evidence type="ECO:0000256" key="11">
    <source>
        <dbReference type="ARBA" id="ARBA00022840"/>
    </source>
</evidence>
<dbReference type="GO" id="GO:0015937">
    <property type="term" value="P:coenzyme A biosynthetic process"/>
    <property type="evidence" value="ECO:0007669"/>
    <property type="project" value="UniProtKB-UniRule"/>
</dbReference>
<comment type="subcellular location">
    <subcellularLocation>
        <location evidence="3 16">Cytoplasm</location>
    </subcellularLocation>
</comment>
<comment type="subunit">
    <text evidence="5 16">Homodimer.</text>
</comment>
<comment type="similarity">
    <text evidence="14 16">Belongs to the type III pantothenate kinase family.</text>
</comment>
<evidence type="ECO:0000256" key="14">
    <source>
        <dbReference type="ARBA" id="ARBA00038036"/>
    </source>
</evidence>
<keyword evidence="8 16" id="KW-0808">Transferase</keyword>
<evidence type="ECO:0000256" key="8">
    <source>
        <dbReference type="ARBA" id="ARBA00022679"/>
    </source>
</evidence>
<dbReference type="PANTHER" id="PTHR34265:SF1">
    <property type="entry name" value="TYPE III PANTOTHENATE KINASE"/>
    <property type="match status" value="1"/>
</dbReference>
<dbReference type="eggNOG" id="COG1521">
    <property type="taxonomic scope" value="Bacteria"/>
</dbReference>
<proteinExistence type="inferred from homology"/>
<evidence type="ECO:0000256" key="2">
    <source>
        <dbReference type="ARBA" id="ARBA00001958"/>
    </source>
</evidence>
<evidence type="ECO:0000256" key="5">
    <source>
        <dbReference type="ARBA" id="ARBA00011738"/>
    </source>
</evidence>
<dbReference type="SUPFAM" id="SSF53067">
    <property type="entry name" value="Actin-like ATPase domain"/>
    <property type="match status" value="2"/>
</dbReference>
<feature type="active site" description="Proton acceptor" evidence="16">
    <location>
        <position position="109"/>
    </location>
</feature>
<dbReference type="STRING" id="633697.EubceDRAFT1_2145"/>
<feature type="binding site" evidence="16">
    <location>
        <begin position="107"/>
        <end position="110"/>
    </location>
    <ligand>
        <name>substrate</name>
    </ligand>
</feature>
<dbReference type="EMBL" id="CM001487">
    <property type="protein sequence ID" value="EIM57905.1"/>
    <property type="molecule type" value="Genomic_DNA"/>
</dbReference>
<evidence type="ECO:0000313" key="17">
    <source>
        <dbReference type="EMBL" id="EIM57905.1"/>
    </source>
</evidence>
<feature type="binding site" evidence="16">
    <location>
        <position position="185"/>
    </location>
    <ligand>
        <name>substrate</name>
    </ligand>
</feature>
<feature type="binding site" evidence="16">
    <location>
        <begin position="6"/>
        <end position="13"/>
    </location>
    <ligand>
        <name>ATP</name>
        <dbReference type="ChEBI" id="CHEBI:30616"/>
    </ligand>
</feature>
<dbReference type="HOGENOM" id="CLU_066627_1_0_9"/>
<evidence type="ECO:0000313" key="18">
    <source>
        <dbReference type="Proteomes" id="UP000005753"/>
    </source>
</evidence>
<comment type="cofactor">
    <cofactor evidence="16">
        <name>NH4(+)</name>
        <dbReference type="ChEBI" id="CHEBI:28938"/>
    </cofactor>
    <cofactor evidence="16">
        <name>K(+)</name>
        <dbReference type="ChEBI" id="CHEBI:29103"/>
    </cofactor>
    <text evidence="16">A monovalent cation. Ammonium or potassium.</text>
</comment>
<dbReference type="Gene3D" id="3.30.420.40">
    <property type="match status" value="2"/>
</dbReference>
<comment type="caution">
    <text evidence="16">Lacks conserved residue(s) required for the propagation of feature annotation.</text>
</comment>
<evidence type="ECO:0000256" key="3">
    <source>
        <dbReference type="ARBA" id="ARBA00004496"/>
    </source>
</evidence>
<dbReference type="NCBIfam" id="NF009855">
    <property type="entry name" value="PRK13321.1"/>
    <property type="match status" value="1"/>
</dbReference>
<dbReference type="Pfam" id="PF03309">
    <property type="entry name" value="Pan_kinase"/>
    <property type="match status" value="1"/>
</dbReference>
<keyword evidence="11 16" id="KW-0067">ATP-binding</keyword>
<protein>
    <recommendedName>
        <fullName evidence="15 16">Type III pantothenate kinase</fullName>
        <ecNumber evidence="6 16">2.7.1.33</ecNumber>
    </recommendedName>
    <alternativeName>
        <fullName evidence="16">PanK-III</fullName>
    </alternativeName>
    <alternativeName>
        <fullName evidence="16">Pantothenic acid kinase</fullName>
    </alternativeName>
</protein>
<keyword evidence="12 16" id="KW-0630">Potassium</keyword>
<comment type="catalytic activity">
    <reaction evidence="1 16">
        <text>(R)-pantothenate + ATP = (R)-4'-phosphopantothenate + ADP + H(+)</text>
        <dbReference type="Rhea" id="RHEA:16373"/>
        <dbReference type="ChEBI" id="CHEBI:10986"/>
        <dbReference type="ChEBI" id="CHEBI:15378"/>
        <dbReference type="ChEBI" id="CHEBI:29032"/>
        <dbReference type="ChEBI" id="CHEBI:30616"/>
        <dbReference type="ChEBI" id="CHEBI:456216"/>
        <dbReference type="EC" id="2.7.1.33"/>
    </reaction>
</comment>
<sequence length="261" mass="28529">MFLALDVGNTHTVLGVLDEEKLFFSCRFSTDRNKTSDEYSVMIRELLIMHHTPPEQISGGIISSVVPSMKAVLRDAVYSVTGRTCMIVGPGVKNGLKIRIDNPAQLGSDQVADAVAAIAEYPKPLLVFDMGTATTVSVINENTEYIGGMIMAGALLGLDALSNRTSQLPEISFADKVDRLIGSNTVDCMRSGFAFGTAAMIDGVIDRMQKEFDRKLTVVLTGKTAEMITPYCEREVVLDKNLLLKGLRIIYLKNLHHKGSR</sequence>
<evidence type="ECO:0000256" key="15">
    <source>
        <dbReference type="ARBA" id="ARBA00040883"/>
    </source>
</evidence>
<dbReference type="EC" id="2.7.1.33" evidence="6 16"/>
<evidence type="ECO:0000256" key="6">
    <source>
        <dbReference type="ARBA" id="ARBA00012102"/>
    </source>
</evidence>
<keyword evidence="18" id="KW-1185">Reference proteome</keyword>
<dbReference type="InterPro" id="IPR043129">
    <property type="entry name" value="ATPase_NBD"/>
</dbReference>